<sequence>MSLRPGMLEGKLDEGIISTNIAIDVITEVKSCEDIVKELMADFMK</sequence>
<dbReference type="EMBL" id="JALAPQ010000021">
    <property type="protein sequence ID" value="MCY8458445.1"/>
    <property type="molecule type" value="Genomic_DNA"/>
</dbReference>
<accession>A0A9Q4HN45</accession>
<proteinExistence type="predicted"/>
<evidence type="ECO:0000313" key="1">
    <source>
        <dbReference type="EMBL" id="MCY8458445.1"/>
    </source>
</evidence>
<protein>
    <submittedName>
        <fullName evidence="1">Uncharacterized protein</fullName>
    </submittedName>
</protein>
<name>A0A9Q4HN45_BACSC</name>
<gene>
    <name evidence="1" type="ORF">MOC89_16395</name>
</gene>
<comment type="caution">
    <text evidence="1">The sequence shown here is derived from an EMBL/GenBank/DDBJ whole genome shotgun (WGS) entry which is preliminary data.</text>
</comment>
<reference evidence="1" key="1">
    <citation type="submission" date="2022-02" db="EMBL/GenBank/DDBJ databases">
        <title>Crop Bioprotection Bacillus Genome Sequencing.</title>
        <authorList>
            <person name="Dunlap C."/>
        </authorList>
    </citation>
    <scope>NUCLEOTIDE SEQUENCE</scope>
    <source>
        <strain evidence="1">WR1O2A-53</strain>
    </source>
</reference>
<organism evidence="1 2">
    <name type="scientific">Bacillus spizizenii</name>
    <name type="common">Bacillus subtilis subsp. spizizenii</name>
    <dbReference type="NCBI Taxonomy" id="96241"/>
    <lineage>
        <taxon>Bacteria</taxon>
        <taxon>Bacillati</taxon>
        <taxon>Bacillota</taxon>
        <taxon>Bacilli</taxon>
        <taxon>Bacillales</taxon>
        <taxon>Bacillaceae</taxon>
        <taxon>Bacillus</taxon>
    </lineage>
</organism>
<dbReference type="Proteomes" id="UP001078573">
    <property type="component" value="Unassembled WGS sequence"/>
</dbReference>
<dbReference type="AlphaFoldDB" id="A0A9Q4HN45"/>
<evidence type="ECO:0000313" key="2">
    <source>
        <dbReference type="Proteomes" id="UP001078573"/>
    </source>
</evidence>